<evidence type="ECO:0000313" key="1">
    <source>
        <dbReference type="EMBL" id="MBR9651919.1"/>
    </source>
</evidence>
<gene>
    <name evidence="1" type="ORF">IT775_12385</name>
</gene>
<dbReference type="Proteomes" id="UP001195941">
    <property type="component" value="Unassembled WGS sequence"/>
</dbReference>
<evidence type="ECO:0000313" key="2">
    <source>
        <dbReference type="Proteomes" id="UP001195941"/>
    </source>
</evidence>
<name>A0ABS5HSF3_9RHOB</name>
<dbReference type="EMBL" id="JADMKU010000010">
    <property type="protein sequence ID" value="MBR9651919.1"/>
    <property type="molecule type" value="Genomic_DNA"/>
</dbReference>
<sequence>MPTSAEQIDELIAAGNDWQAQALALLTDRVAHQQAYEALANNLVGVVKSQMEFTATVDPDEVAPTNVEGGTFTAIHSAINAAPAASLVKLTLLSDKVYDLTTCTISGRTVEFTKSGAGANPVIKPLASLYQVTSNVLAGFQIKTAGGVYLNDVDVDFTAAKVDAGLPWSAALRGLIRFDRGIRVDVKLRNSYVTAGADVSAIADCASASIVRASFLDSTFDGAVYGVHNLGVSGGVAIVANSGVTTLNGGAIVNNATGLGTNLLMS</sequence>
<accession>A0ABS5HSF3</accession>
<keyword evidence="2" id="KW-1185">Reference proteome</keyword>
<reference evidence="1 2" key="1">
    <citation type="journal article" date="2021" name="Arch. Microbiol.">
        <title>Thalassobius aquimarinus sp. nov., isolated from the Sea of Japan seashore.</title>
        <authorList>
            <person name="Kurilenko V.V."/>
            <person name="Romanenko L.A."/>
            <person name="Chernysheva N.Y."/>
            <person name="Velansky P.V."/>
            <person name="Tekutyeva L.A."/>
            <person name="Isaeva M.P."/>
            <person name="Mikhailov V.V."/>
        </authorList>
    </citation>
    <scope>NUCLEOTIDE SEQUENCE [LARGE SCALE GENOMIC DNA]</scope>
    <source>
        <strain evidence="1 2">KMM 8518</strain>
    </source>
</reference>
<organism evidence="1 2">
    <name type="scientific">Thalassovita aquimarina</name>
    <dbReference type="NCBI Taxonomy" id="2785917"/>
    <lineage>
        <taxon>Bacteria</taxon>
        <taxon>Pseudomonadati</taxon>
        <taxon>Pseudomonadota</taxon>
        <taxon>Alphaproteobacteria</taxon>
        <taxon>Rhodobacterales</taxon>
        <taxon>Roseobacteraceae</taxon>
        <taxon>Thalassovita</taxon>
    </lineage>
</organism>
<comment type="caution">
    <text evidence="1">The sequence shown here is derived from an EMBL/GenBank/DDBJ whole genome shotgun (WGS) entry which is preliminary data.</text>
</comment>
<dbReference type="RefSeq" id="WP_212701434.1">
    <property type="nucleotide sequence ID" value="NZ_JADMKU010000010.1"/>
</dbReference>
<protein>
    <submittedName>
        <fullName evidence="1">Uncharacterized protein</fullName>
    </submittedName>
</protein>
<proteinExistence type="predicted"/>